<sequence>MDNHHSGYMAVFCGDSHSRCTHNAGSDNSDVGTDENVAAAAGSMSLKDTHRDSNMVVVHVEAKLVPYNSFRLDSAKNHIEHFLRDNHVSLLLHALIADLGSSPSSSPSSPFVRNNVLSIRICEARSSVAAESPTDDIVALATCSLDIHVYQDVAQPISHELGQDSVCTAMHWELPCSELGGLWESLVFDEDLPLSLLDYVYTSILFSDMEIDTNIINVNRVILLHGPPGSGKTTLCRALAQKLSIRLADRFSFGRLVEINSHSLFSKFFSESSKLVMQLFQTLHDLLDDQDTFVCILMDEVESLSAARKASAAGLEPSDAIRVVNALLTQIDRLRQRKNVLVLATSNITEAIDVAFIDRADIKQYIGNPSQNAIYQILSSCLVELMEKKLISPPVSLLGLRELDLFSNSSPASKRLLDISRQCEGMSGRALRKLPFLTHARCIRTRTSTLARFLDALHDTVRWEQHSRKEMGCALDSTLAFTTE</sequence>
<dbReference type="Pfam" id="PF23242">
    <property type="entry name" value="AAA_lid_TRIP13_C"/>
    <property type="match status" value="1"/>
</dbReference>
<feature type="domain" description="AAA+ ATPase" evidence="6">
    <location>
        <begin position="218"/>
        <end position="370"/>
    </location>
</feature>
<dbReference type="Proteomes" id="UP001648503">
    <property type="component" value="Unassembled WGS sequence"/>
</dbReference>
<evidence type="ECO:0000256" key="5">
    <source>
        <dbReference type="RuleBase" id="RU003651"/>
    </source>
</evidence>
<dbReference type="Pfam" id="PF00004">
    <property type="entry name" value="AAA"/>
    <property type="match status" value="1"/>
</dbReference>
<dbReference type="PROSITE" id="PS00674">
    <property type="entry name" value="AAA"/>
    <property type="match status" value="1"/>
</dbReference>
<keyword evidence="3 5" id="KW-0067">ATP-binding</keyword>
<dbReference type="PANTHER" id="PTHR45991:SF1">
    <property type="entry name" value="PACHYTENE CHECKPOINT PROTEIN 2 HOMOLOG"/>
    <property type="match status" value="1"/>
</dbReference>
<dbReference type="InterPro" id="IPR044539">
    <property type="entry name" value="Pch2-like"/>
</dbReference>
<dbReference type="InterPro" id="IPR003960">
    <property type="entry name" value="ATPase_AAA_CS"/>
</dbReference>
<evidence type="ECO:0000259" key="6">
    <source>
        <dbReference type="SMART" id="SM00382"/>
    </source>
</evidence>
<dbReference type="InterPro" id="IPR003959">
    <property type="entry name" value="ATPase_AAA_core"/>
</dbReference>
<evidence type="ECO:0000256" key="3">
    <source>
        <dbReference type="ARBA" id="ARBA00022840"/>
    </source>
</evidence>
<proteinExistence type="inferred from homology"/>
<keyword evidence="8" id="KW-1185">Reference proteome</keyword>
<accession>A0ABQ8FQB0</accession>
<dbReference type="EMBL" id="JAFCIX010000028">
    <property type="protein sequence ID" value="KAH6600714.1"/>
    <property type="molecule type" value="Genomic_DNA"/>
</dbReference>
<evidence type="ECO:0000256" key="2">
    <source>
        <dbReference type="ARBA" id="ARBA00022741"/>
    </source>
</evidence>
<dbReference type="Pfam" id="PF23563">
    <property type="entry name" value="TRIP13_N"/>
    <property type="match status" value="1"/>
</dbReference>
<dbReference type="InterPro" id="IPR003593">
    <property type="entry name" value="AAA+_ATPase"/>
</dbReference>
<keyword evidence="2 5" id="KW-0547">Nucleotide-binding</keyword>
<dbReference type="InterPro" id="IPR058249">
    <property type="entry name" value="Pch2_C"/>
</dbReference>
<protein>
    <recommendedName>
        <fullName evidence="6">AAA+ ATPase domain-containing protein</fullName>
    </recommendedName>
</protein>
<reference evidence="7 8" key="1">
    <citation type="submission" date="2021-02" db="EMBL/GenBank/DDBJ databases">
        <title>Variation within the Batrachochytrium salamandrivorans European outbreak.</title>
        <authorList>
            <person name="Kelly M."/>
            <person name="Pasmans F."/>
            <person name="Shea T.P."/>
            <person name="Munoz J.F."/>
            <person name="Carranza S."/>
            <person name="Cuomo C.A."/>
            <person name="Martel A."/>
        </authorList>
    </citation>
    <scope>NUCLEOTIDE SEQUENCE [LARGE SCALE GENOMIC DNA]</scope>
    <source>
        <strain evidence="7 8">AMFP18/2</strain>
    </source>
</reference>
<comment type="similarity">
    <text evidence="1">Belongs to the AAA ATPase family. PCH2 subfamily.</text>
</comment>
<dbReference type="SMART" id="SM00382">
    <property type="entry name" value="AAA"/>
    <property type="match status" value="1"/>
</dbReference>
<keyword evidence="4" id="KW-0469">Meiosis</keyword>
<evidence type="ECO:0000313" key="8">
    <source>
        <dbReference type="Proteomes" id="UP001648503"/>
    </source>
</evidence>
<evidence type="ECO:0000313" key="7">
    <source>
        <dbReference type="EMBL" id="KAH6600714.1"/>
    </source>
</evidence>
<gene>
    <name evidence="7" type="ORF">BASA50_002098</name>
</gene>
<name>A0ABQ8FQB0_9FUNG</name>
<dbReference type="InterPro" id="IPR027417">
    <property type="entry name" value="P-loop_NTPase"/>
</dbReference>
<evidence type="ECO:0000256" key="1">
    <source>
        <dbReference type="ARBA" id="ARBA00007271"/>
    </source>
</evidence>
<comment type="caution">
    <text evidence="7">The sequence shown here is derived from an EMBL/GenBank/DDBJ whole genome shotgun (WGS) entry which is preliminary data.</text>
</comment>
<organism evidence="7 8">
    <name type="scientific">Batrachochytrium salamandrivorans</name>
    <dbReference type="NCBI Taxonomy" id="1357716"/>
    <lineage>
        <taxon>Eukaryota</taxon>
        <taxon>Fungi</taxon>
        <taxon>Fungi incertae sedis</taxon>
        <taxon>Chytridiomycota</taxon>
        <taxon>Chytridiomycota incertae sedis</taxon>
        <taxon>Chytridiomycetes</taxon>
        <taxon>Rhizophydiales</taxon>
        <taxon>Rhizophydiales incertae sedis</taxon>
        <taxon>Batrachochytrium</taxon>
    </lineage>
</organism>
<dbReference type="PANTHER" id="PTHR45991">
    <property type="entry name" value="PACHYTENE CHECKPOINT PROTEIN 2"/>
    <property type="match status" value="1"/>
</dbReference>
<evidence type="ECO:0000256" key="4">
    <source>
        <dbReference type="ARBA" id="ARBA00023254"/>
    </source>
</evidence>
<dbReference type="Gene3D" id="3.40.50.300">
    <property type="entry name" value="P-loop containing nucleotide triphosphate hydrolases"/>
    <property type="match status" value="1"/>
</dbReference>
<dbReference type="SUPFAM" id="SSF52540">
    <property type="entry name" value="P-loop containing nucleoside triphosphate hydrolases"/>
    <property type="match status" value="1"/>
</dbReference>